<dbReference type="PANTHER" id="PTHR30502:SF0">
    <property type="entry name" value="PHOSPHOENOLPYRUVATE CARBOXYLASE FAMILY PROTEIN"/>
    <property type="match status" value="1"/>
</dbReference>
<sequence>MNHVKNAAASGQQIRGVHLTFAAPTIIEVMSAADLQFIYIDGEHGCFDWRDVEAACIASERHGLTPIARVPDISVATITRFMDRGVKGIVAPHIESVDAAQRVISATYFAPLGNRSFGAGRPEYGQRIADRTAYMQACNSTASICLMIESRAGLEIAGDLAALEGIDYLSFGLLDLAQDLGYPGQSEHPEVKAAVADATRRIAESGKRTRESFMKYAWINEVLVAGARKLLDS</sequence>
<dbReference type="InterPro" id="IPR005000">
    <property type="entry name" value="Aldolase/citrate-lyase_domain"/>
</dbReference>
<dbReference type="AlphaFoldDB" id="A0A069PJF3"/>
<reference evidence="5 6" key="1">
    <citation type="submission" date="2014-03" db="EMBL/GenBank/DDBJ databases">
        <title>Draft Genome Sequences of Four Burkholderia Strains.</title>
        <authorList>
            <person name="Liu X.Y."/>
            <person name="Li C.X."/>
            <person name="Xu J.H."/>
        </authorList>
    </citation>
    <scope>NUCLEOTIDE SEQUENCE [LARGE SCALE GENOMIC DNA]</scope>
    <source>
        <strain evidence="5 6">DSM 50014</strain>
    </source>
</reference>
<comment type="similarity">
    <text evidence="1">Belongs to the HpcH/HpaI aldolase family.</text>
</comment>
<comment type="caution">
    <text evidence="5">The sequence shown here is derived from an EMBL/GenBank/DDBJ whole genome shotgun (WGS) entry which is preliminary data.</text>
</comment>
<dbReference type="GO" id="GO:0005737">
    <property type="term" value="C:cytoplasm"/>
    <property type="evidence" value="ECO:0007669"/>
    <property type="project" value="TreeGrafter"/>
</dbReference>
<dbReference type="InterPro" id="IPR040442">
    <property type="entry name" value="Pyrv_kinase-like_dom_sf"/>
</dbReference>
<keyword evidence="6" id="KW-1185">Reference proteome</keyword>
<dbReference type="EMBL" id="JFHC01000037">
    <property type="protein sequence ID" value="KDR40695.1"/>
    <property type="molecule type" value="Genomic_DNA"/>
</dbReference>
<dbReference type="InterPro" id="IPR015813">
    <property type="entry name" value="Pyrv/PenolPyrv_kinase-like_dom"/>
</dbReference>
<dbReference type="Pfam" id="PF03328">
    <property type="entry name" value="HpcH_HpaI"/>
    <property type="match status" value="1"/>
</dbReference>
<evidence type="ECO:0000313" key="6">
    <source>
        <dbReference type="Proteomes" id="UP000027466"/>
    </source>
</evidence>
<evidence type="ECO:0000256" key="1">
    <source>
        <dbReference type="ARBA" id="ARBA00005568"/>
    </source>
</evidence>
<keyword evidence="3" id="KW-0456">Lyase</keyword>
<dbReference type="GO" id="GO:0046872">
    <property type="term" value="F:metal ion binding"/>
    <property type="evidence" value="ECO:0007669"/>
    <property type="project" value="UniProtKB-KW"/>
</dbReference>
<name>A0A069PJF3_9BURK</name>
<accession>A0A069PJF3</accession>
<dbReference type="InterPro" id="IPR050251">
    <property type="entry name" value="HpcH-HpaI_aldolase"/>
</dbReference>
<dbReference type="Gene3D" id="3.20.20.60">
    <property type="entry name" value="Phosphoenolpyruvate-binding domains"/>
    <property type="match status" value="1"/>
</dbReference>
<protein>
    <recommendedName>
        <fullName evidence="4">HpcH/HpaI aldolase/citrate lyase domain-containing protein</fullName>
    </recommendedName>
</protein>
<evidence type="ECO:0000259" key="4">
    <source>
        <dbReference type="Pfam" id="PF03328"/>
    </source>
</evidence>
<dbReference type="Proteomes" id="UP000027466">
    <property type="component" value="Unassembled WGS sequence"/>
</dbReference>
<evidence type="ECO:0000313" key="5">
    <source>
        <dbReference type="EMBL" id="KDR40695.1"/>
    </source>
</evidence>
<feature type="domain" description="HpcH/HpaI aldolase/citrate lyase" evidence="4">
    <location>
        <begin position="17"/>
        <end position="210"/>
    </location>
</feature>
<keyword evidence="2" id="KW-0479">Metal-binding</keyword>
<dbReference type="SUPFAM" id="SSF51621">
    <property type="entry name" value="Phosphoenolpyruvate/pyruvate domain"/>
    <property type="match status" value="1"/>
</dbReference>
<dbReference type="RefSeq" id="WP_035928506.1">
    <property type="nucleotide sequence ID" value="NZ_CADFFX010000014.1"/>
</dbReference>
<proteinExistence type="inferred from homology"/>
<dbReference type="GO" id="GO:0016832">
    <property type="term" value="F:aldehyde-lyase activity"/>
    <property type="evidence" value="ECO:0007669"/>
    <property type="project" value="TreeGrafter"/>
</dbReference>
<gene>
    <name evidence="5" type="ORF">BG61_23330</name>
</gene>
<evidence type="ECO:0000256" key="2">
    <source>
        <dbReference type="ARBA" id="ARBA00022723"/>
    </source>
</evidence>
<organism evidence="5 6">
    <name type="scientific">Caballeronia glathei</name>
    <dbReference type="NCBI Taxonomy" id="60547"/>
    <lineage>
        <taxon>Bacteria</taxon>
        <taxon>Pseudomonadati</taxon>
        <taxon>Pseudomonadota</taxon>
        <taxon>Betaproteobacteria</taxon>
        <taxon>Burkholderiales</taxon>
        <taxon>Burkholderiaceae</taxon>
        <taxon>Caballeronia</taxon>
    </lineage>
</organism>
<evidence type="ECO:0000256" key="3">
    <source>
        <dbReference type="ARBA" id="ARBA00023239"/>
    </source>
</evidence>
<dbReference type="PANTHER" id="PTHR30502">
    <property type="entry name" value="2-KETO-3-DEOXY-L-RHAMNONATE ALDOLASE"/>
    <property type="match status" value="1"/>
</dbReference>
<dbReference type="STRING" id="60547.GCA_000751215_01673"/>